<sequence>MAETKLFRCKSNEPGGRRSMADSNSDETHLTSRFSNNSANLDGAGRAVQFHPDVPHRVIGAHPQVLSEAPQEFGSDSKRLAVGRDMSLKGAEILDCDRLVIEGMIEGNLNSGRYLEIDSGGIFKGTAVVDNAEIAGTFDGDLTVHNRLAIHASGLVTGQGRYGQLEIERGGRVNGQVEHDGKNREADLQPVDEDDQGISFSNSTFLPETD</sequence>
<organism evidence="2">
    <name type="scientific">marine metagenome</name>
    <dbReference type="NCBI Taxonomy" id="408172"/>
    <lineage>
        <taxon>unclassified sequences</taxon>
        <taxon>metagenomes</taxon>
        <taxon>ecological metagenomes</taxon>
    </lineage>
</organism>
<feature type="region of interest" description="Disordered" evidence="1">
    <location>
        <begin position="172"/>
        <end position="210"/>
    </location>
</feature>
<gene>
    <name evidence="2" type="ORF">METZ01_LOCUS260932</name>
</gene>
<dbReference type="PANTHER" id="PTHR35024:SF4">
    <property type="entry name" value="POLYMER-FORMING CYTOSKELETAL PROTEIN"/>
    <property type="match status" value="1"/>
</dbReference>
<dbReference type="AlphaFoldDB" id="A0A382J8H0"/>
<evidence type="ECO:0008006" key="3">
    <source>
        <dbReference type="Google" id="ProtNLM"/>
    </source>
</evidence>
<protein>
    <recommendedName>
        <fullName evidence="3">Polymer-forming cytoskeletal protein</fullName>
    </recommendedName>
</protein>
<accession>A0A382J8H0</accession>
<dbReference type="EMBL" id="UINC01072441">
    <property type="protein sequence ID" value="SVC08078.1"/>
    <property type="molecule type" value="Genomic_DNA"/>
</dbReference>
<reference evidence="2" key="1">
    <citation type="submission" date="2018-05" db="EMBL/GenBank/DDBJ databases">
        <authorList>
            <person name="Lanie J.A."/>
            <person name="Ng W.-L."/>
            <person name="Kazmierczak K.M."/>
            <person name="Andrzejewski T.M."/>
            <person name="Davidsen T.M."/>
            <person name="Wayne K.J."/>
            <person name="Tettelin H."/>
            <person name="Glass J.I."/>
            <person name="Rusch D."/>
            <person name="Podicherti R."/>
            <person name="Tsui H.-C.T."/>
            <person name="Winkler M.E."/>
        </authorList>
    </citation>
    <scope>NUCLEOTIDE SEQUENCE</scope>
</reference>
<feature type="region of interest" description="Disordered" evidence="1">
    <location>
        <begin position="1"/>
        <end position="44"/>
    </location>
</feature>
<proteinExistence type="predicted"/>
<evidence type="ECO:0000256" key="1">
    <source>
        <dbReference type="SAM" id="MobiDB-lite"/>
    </source>
</evidence>
<feature type="compositionally biased region" description="Polar residues" evidence="1">
    <location>
        <begin position="198"/>
        <end position="210"/>
    </location>
</feature>
<feature type="compositionally biased region" description="Polar residues" evidence="1">
    <location>
        <begin position="31"/>
        <end position="40"/>
    </location>
</feature>
<dbReference type="Pfam" id="PF04519">
    <property type="entry name" value="Bactofilin"/>
    <property type="match status" value="1"/>
</dbReference>
<evidence type="ECO:0000313" key="2">
    <source>
        <dbReference type="EMBL" id="SVC08078.1"/>
    </source>
</evidence>
<dbReference type="PANTHER" id="PTHR35024">
    <property type="entry name" value="HYPOTHETICAL CYTOSOLIC PROTEIN"/>
    <property type="match status" value="1"/>
</dbReference>
<name>A0A382J8H0_9ZZZZ</name>
<dbReference type="InterPro" id="IPR007607">
    <property type="entry name" value="BacA/B"/>
</dbReference>
<feature type="compositionally biased region" description="Basic and acidic residues" evidence="1">
    <location>
        <begin position="172"/>
        <end position="187"/>
    </location>
</feature>
<feature type="compositionally biased region" description="Basic and acidic residues" evidence="1">
    <location>
        <begin position="15"/>
        <end position="30"/>
    </location>
</feature>